<name>A0A9D6L8P8_UNCEI</name>
<dbReference type="SUPFAM" id="SSF52540">
    <property type="entry name" value="P-loop containing nucleoside triphosphate hydrolases"/>
    <property type="match status" value="1"/>
</dbReference>
<dbReference type="Gene3D" id="1.10.10.60">
    <property type="entry name" value="Homeodomain-like"/>
    <property type="match status" value="1"/>
</dbReference>
<evidence type="ECO:0000313" key="8">
    <source>
        <dbReference type="Proteomes" id="UP000807850"/>
    </source>
</evidence>
<proteinExistence type="predicted"/>
<dbReference type="InterPro" id="IPR002078">
    <property type="entry name" value="Sigma_54_int"/>
</dbReference>
<dbReference type="EMBL" id="JACQAY010000051">
    <property type="protein sequence ID" value="MBI3538975.1"/>
    <property type="molecule type" value="Genomic_DNA"/>
</dbReference>
<dbReference type="GO" id="GO:0005524">
    <property type="term" value="F:ATP binding"/>
    <property type="evidence" value="ECO:0007669"/>
    <property type="project" value="UniProtKB-KW"/>
</dbReference>
<dbReference type="InterPro" id="IPR002197">
    <property type="entry name" value="HTH_Fis"/>
</dbReference>
<dbReference type="SUPFAM" id="SSF55781">
    <property type="entry name" value="GAF domain-like"/>
    <property type="match status" value="1"/>
</dbReference>
<dbReference type="FunFam" id="3.40.50.300:FF:000006">
    <property type="entry name" value="DNA-binding transcriptional regulator NtrC"/>
    <property type="match status" value="1"/>
</dbReference>
<dbReference type="SMART" id="SM00065">
    <property type="entry name" value="GAF"/>
    <property type="match status" value="1"/>
</dbReference>
<dbReference type="InterPro" id="IPR025944">
    <property type="entry name" value="Sigma_54_int_dom_CS"/>
</dbReference>
<dbReference type="GO" id="GO:0043565">
    <property type="term" value="F:sequence-specific DNA binding"/>
    <property type="evidence" value="ECO:0007669"/>
    <property type="project" value="InterPro"/>
</dbReference>
<dbReference type="PROSITE" id="PS00676">
    <property type="entry name" value="SIGMA54_INTERACT_2"/>
    <property type="match status" value="1"/>
</dbReference>
<evidence type="ECO:0000256" key="3">
    <source>
        <dbReference type="ARBA" id="ARBA00023015"/>
    </source>
</evidence>
<dbReference type="AlphaFoldDB" id="A0A9D6L8P8"/>
<dbReference type="CDD" id="cd00009">
    <property type="entry name" value="AAA"/>
    <property type="match status" value="1"/>
</dbReference>
<dbReference type="PRINTS" id="PR01590">
    <property type="entry name" value="HTHFIS"/>
</dbReference>
<dbReference type="InterPro" id="IPR003018">
    <property type="entry name" value="GAF"/>
</dbReference>
<comment type="caution">
    <text evidence="7">The sequence shown here is derived from an EMBL/GenBank/DDBJ whole genome shotgun (WGS) entry which is preliminary data.</text>
</comment>
<sequence>GAALTALAGLPAPADRAQAQIEFARLALAGSSDGRIPVGEWLDDAAATFERLGDRRSRERALGLTVEWLRRTGGRGTVGARDRNLIESVSRLLDSLSDLRELTGRAMELAVEQFDAERGVLLLTEPESGRLVPMAEHGAVDAATRRDAVSYSRRVAQRVAESGGAVLIGDAPSDPRVASESVMDLRLRSIVCVPMYLGGRVIGAVYMDDSRRPDAFTDADRGLLEGFAHLMAAAIENSRGHEEVRRANEALVGENLSLRQAVGARFQAQNLIGTSSAMQPILSVLERVVGINTGVLITGENGTGKELIARILHHGGKRRLRPFVAVNCGAIPESLLESELFGILPGTATDVRGRDGKFVQADGGTLFLDEIGTMPLNQQVALLSALANREITPVGGSKPIPVDVRVIAASNRDLRRLVDEGTFREDLFFRLNVIPIELPPLRDRKADIPALAHHFVAHFAKQQERAIPELSPEFHAALMQSDWPGNVRELQNYIERVLAMHPGRVLRPIPPPRDLEERGAMLRLGRSRRLTELVEDLERRVLEEALQKARGNQSVAARELGMTEQSIRYRMRKYGLPSPRQVLRVRQNLR</sequence>
<evidence type="ECO:0000259" key="6">
    <source>
        <dbReference type="PROSITE" id="PS50045"/>
    </source>
</evidence>
<evidence type="ECO:0000256" key="2">
    <source>
        <dbReference type="ARBA" id="ARBA00022840"/>
    </source>
</evidence>
<dbReference type="GO" id="GO:0006355">
    <property type="term" value="P:regulation of DNA-templated transcription"/>
    <property type="evidence" value="ECO:0007669"/>
    <property type="project" value="InterPro"/>
</dbReference>
<feature type="domain" description="Sigma-54 factor interaction" evidence="6">
    <location>
        <begin position="271"/>
        <end position="499"/>
    </location>
</feature>
<dbReference type="PANTHER" id="PTHR32071:SF57">
    <property type="entry name" value="C4-DICARBOXYLATE TRANSPORT TRANSCRIPTIONAL REGULATORY PROTEIN DCTD"/>
    <property type="match status" value="1"/>
</dbReference>
<dbReference type="PANTHER" id="PTHR32071">
    <property type="entry name" value="TRANSCRIPTIONAL REGULATORY PROTEIN"/>
    <property type="match status" value="1"/>
</dbReference>
<dbReference type="InterPro" id="IPR029016">
    <property type="entry name" value="GAF-like_dom_sf"/>
</dbReference>
<keyword evidence="2" id="KW-0067">ATP-binding</keyword>
<protein>
    <submittedName>
        <fullName evidence="7">Sigma 54-interacting transcriptional regulator</fullName>
    </submittedName>
</protein>
<evidence type="ECO:0000313" key="7">
    <source>
        <dbReference type="EMBL" id="MBI3538975.1"/>
    </source>
</evidence>
<dbReference type="InterPro" id="IPR058031">
    <property type="entry name" value="AAA_lid_NorR"/>
</dbReference>
<keyword evidence="5" id="KW-0804">Transcription</keyword>
<keyword evidence="1" id="KW-0547">Nucleotide-binding</keyword>
<dbReference type="Pfam" id="PF25601">
    <property type="entry name" value="AAA_lid_14"/>
    <property type="match status" value="1"/>
</dbReference>
<dbReference type="Pfam" id="PF02954">
    <property type="entry name" value="HTH_8"/>
    <property type="match status" value="1"/>
</dbReference>
<dbReference type="SUPFAM" id="SSF46689">
    <property type="entry name" value="Homeodomain-like"/>
    <property type="match status" value="1"/>
</dbReference>
<accession>A0A9D6L8P8</accession>
<keyword evidence="3" id="KW-0805">Transcription regulation</keyword>
<dbReference type="SMART" id="SM00382">
    <property type="entry name" value="AAA"/>
    <property type="match status" value="1"/>
</dbReference>
<dbReference type="InterPro" id="IPR027417">
    <property type="entry name" value="P-loop_NTPase"/>
</dbReference>
<dbReference type="Gene3D" id="1.10.8.60">
    <property type="match status" value="1"/>
</dbReference>
<reference evidence="7" key="1">
    <citation type="submission" date="2020-07" db="EMBL/GenBank/DDBJ databases">
        <title>Huge and variable diversity of episymbiotic CPR bacteria and DPANN archaea in groundwater ecosystems.</title>
        <authorList>
            <person name="He C.Y."/>
            <person name="Keren R."/>
            <person name="Whittaker M."/>
            <person name="Farag I.F."/>
            <person name="Doudna J."/>
            <person name="Cate J.H.D."/>
            <person name="Banfield J.F."/>
        </authorList>
    </citation>
    <scope>NUCLEOTIDE SEQUENCE</scope>
    <source>
        <strain evidence="7">NC_groundwater_928_Pr1_S-0.2um_72_17</strain>
    </source>
</reference>
<evidence type="ECO:0000256" key="1">
    <source>
        <dbReference type="ARBA" id="ARBA00022741"/>
    </source>
</evidence>
<feature type="non-terminal residue" evidence="7">
    <location>
        <position position="1"/>
    </location>
</feature>
<dbReference type="Pfam" id="PF13185">
    <property type="entry name" value="GAF_2"/>
    <property type="match status" value="1"/>
</dbReference>
<dbReference type="InterPro" id="IPR025943">
    <property type="entry name" value="Sigma_54_int_dom_ATP-bd_2"/>
</dbReference>
<dbReference type="Pfam" id="PF00158">
    <property type="entry name" value="Sigma54_activat"/>
    <property type="match status" value="1"/>
</dbReference>
<evidence type="ECO:0000256" key="4">
    <source>
        <dbReference type="ARBA" id="ARBA00023125"/>
    </source>
</evidence>
<gene>
    <name evidence="7" type="ORF">HY076_01720</name>
</gene>
<evidence type="ECO:0000256" key="5">
    <source>
        <dbReference type="ARBA" id="ARBA00023163"/>
    </source>
</evidence>
<dbReference type="InterPro" id="IPR009057">
    <property type="entry name" value="Homeodomain-like_sf"/>
</dbReference>
<dbReference type="Gene3D" id="3.40.50.300">
    <property type="entry name" value="P-loop containing nucleotide triphosphate hydrolases"/>
    <property type="match status" value="1"/>
</dbReference>
<dbReference type="Gene3D" id="3.30.450.40">
    <property type="match status" value="1"/>
</dbReference>
<organism evidence="7 8">
    <name type="scientific">Eiseniibacteriota bacterium</name>
    <dbReference type="NCBI Taxonomy" id="2212470"/>
    <lineage>
        <taxon>Bacteria</taxon>
        <taxon>Candidatus Eiseniibacteriota</taxon>
    </lineage>
</organism>
<dbReference type="InterPro" id="IPR003593">
    <property type="entry name" value="AAA+_ATPase"/>
</dbReference>
<dbReference type="PROSITE" id="PS00688">
    <property type="entry name" value="SIGMA54_INTERACT_3"/>
    <property type="match status" value="1"/>
</dbReference>
<keyword evidence="4" id="KW-0238">DNA-binding</keyword>
<dbReference type="PROSITE" id="PS50045">
    <property type="entry name" value="SIGMA54_INTERACT_4"/>
    <property type="match status" value="1"/>
</dbReference>
<dbReference type="Proteomes" id="UP000807850">
    <property type="component" value="Unassembled WGS sequence"/>
</dbReference>